<dbReference type="Proteomes" id="UP000008493">
    <property type="component" value="Unassembled WGS sequence"/>
</dbReference>
<dbReference type="GeneID" id="18832789"/>
<dbReference type="EMBL" id="JH971873">
    <property type="protein sequence ID" value="EKM73902.1"/>
    <property type="molecule type" value="Genomic_DNA"/>
</dbReference>
<keyword evidence="1" id="KW-1133">Transmembrane helix</keyword>
<evidence type="ECO:0000313" key="2">
    <source>
        <dbReference type="EMBL" id="EKM73902.1"/>
    </source>
</evidence>
<evidence type="ECO:0000256" key="1">
    <source>
        <dbReference type="SAM" id="Phobius"/>
    </source>
</evidence>
<feature type="non-terminal residue" evidence="2">
    <location>
        <position position="1"/>
    </location>
</feature>
<dbReference type="HOGENOM" id="CLU_2270033_0_0_1"/>
<dbReference type="InParanoid" id="K5WTK7"/>
<protein>
    <submittedName>
        <fullName evidence="2">Uncharacterized protein</fullName>
    </submittedName>
</protein>
<keyword evidence="1" id="KW-0812">Transmembrane</keyword>
<organism evidence="2 3">
    <name type="scientific">Agaricus bisporus var. burnettii (strain JB137-S8 / ATCC MYA-4627 / FGSC 10392)</name>
    <name type="common">White button mushroom</name>
    <dbReference type="NCBI Taxonomy" id="597362"/>
    <lineage>
        <taxon>Eukaryota</taxon>
        <taxon>Fungi</taxon>
        <taxon>Dikarya</taxon>
        <taxon>Basidiomycota</taxon>
        <taxon>Agaricomycotina</taxon>
        <taxon>Agaricomycetes</taxon>
        <taxon>Agaricomycetidae</taxon>
        <taxon>Agaricales</taxon>
        <taxon>Agaricineae</taxon>
        <taxon>Agaricaceae</taxon>
        <taxon>Agaricus</taxon>
    </lineage>
</organism>
<proteinExistence type="predicted"/>
<sequence length="119" mass="13289">FFDLSGDLLIHKHHVSGPEHCQIGKEVESHALARIPQPVDWLVQSVCEFLRDVLRQLGRRLAELYHAFFSTLAVPAVEAGWTGRELHYEEVVMELFVAVAALSAAVALVNAVVLPMELY</sequence>
<name>K5WTK7_AGABU</name>
<keyword evidence="1" id="KW-0472">Membrane</keyword>
<feature type="transmembrane region" description="Helical" evidence="1">
    <location>
        <begin position="95"/>
        <end position="114"/>
    </location>
</feature>
<gene>
    <name evidence="2" type="ORF">AGABI1DRAFT_96006</name>
</gene>
<dbReference type="KEGG" id="abp:AGABI1DRAFT96006"/>
<dbReference type="AlphaFoldDB" id="K5WTK7"/>
<keyword evidence="3" id="KW-1185">Reference proteome</keyword>
<dbReference type="RefSeq" id="XP_007335459.1">
    <property type="nucleotide sequence ID" value="XM_007335397.1"/>
</dbReference>
<reference evidence="3" key="1">
    <citation type="journal article" date="2012" name="Proc. Natl. Acad. Sci. U.S.A.">
        <title>Genome sequence of the button mushroom Agaricus bisporus reveals mechanisms governing adaptation to a humic-rich ecological niche.</title>
        <authorList>
            <person name="Morin E."/>
            <person name="Kohler A."/>
            <person name="Baker A.R."/>
            <person name="Foulongne-Oriol M."/>
            <person name="Lombard V."/>
            <person name="Nagy L.G."/>
            <person name="Ohm R.A."/>
            <person name="Patyshakuliyeva A."/>
            <person name="Brun A."/>
            <person name="Aerts A.L."/>
            <person name="Bailey A.M."/>
            <person name="Billette C."/>
            <person name="Coutinho P.M."/>
            <person name="Deakin G."/>
            <person name="Doddapaneni H."/>
            <person name="Floudas D."/>
            <person name="Grimwood J."/>
            <person name="Hilden K."/>
            <person name="Kuees U."/>
            <person name="LaButti K.M."/>
            <person name="Lapidus A."/>
            <person name="Lindquist E.A."/>
            <person name="Lucas S.M."/>
            <person name="Murat C."/>
            <person name="Riley R.W."/>
            <person name="Salamov A.A."/>
            <person name="Schmutz J."/>
            <person name="Subramanian V."/>
            <person name="Woesten H.A.B."/>
            <person name="Xu J."/>
            <person name="Eastwood D.C."/>
            <person name="Foster G.D."/>
            <person name="Sonnenberg A.S."/>
            <person name="Cullen D."/>
            <person name="de Vries R.P."/>
            <person name="Lundell T."/>
            <person name="Hibbett D.S."/>
            <person name="Henrissat B."/>
            <person name="Burton K.S."/>
            <person name="Kerrigan R.W."/>
            <person name="Challen M.P."/>
            <person name="Grigoriev I.V."/>
            <person name="Martin F."/>
        </authorList>
    </citation>
    <scope>NUCLEOTIDE SEQUENCE [LARGE SCALE GENOMIC DNA]</scope>
    <source>
        <strain evidence="3">JB137-S8 / ATCC MYA-4627 / FGSC 10392</strain>
    </source>
</reference>
<evidence type="ECO:0000313" key="3">
    <source>
        <dbReference type="Proteomes" id="UP000008493"/>
    </source>
</evidence>
<accession>K5WTK7</accession>